<evidence type="ECO:0000313" key="1">
    <source>
        <dbReference type="EMBL" id="QQR40678.1"/>
    </source>
</evidence>
<dbReference type="RefSeq" id="WP_201636193.1">
    <property type="nucleotide sequence ID" value="NZ_CP068046.1"/>
</dbReference>
<proteinExistence type="predicted"/>
<evidence type="ECO:0000313" key="2">
    <source>
        <dbReference type="Proteomes" id="UP000595857"/>
    </source>
</evidence>
<accession>A0ABX7CA71</accession>
<keyword evidence="2" id="KW-1185">Reference proteome</keyword>
<dbReference type="Proteomes" id="UP000595857">
    <property type="component" value="Chromosome"/>
</dbReference>
<dbReference type="PANTHER" id="PTHR38733:SF1">
    <property type="entry name" value="TYPE IV METHYL-DIRECTED RESTRICTION ENZYME ECOKMCRBC"/>
    <property type="match status" value="1"/>
</dbReference>
<dbReference type="PANTHER" id="PTHR38733">
    <property type="entry name" value="PROTEIN MCRC"/>
    <property type="match status" value="1"/>
</dbReference>
<gene>
    <name evidence="1" type="ORF">JI748_06695</name>
</gene>
<sequence length="428" mass="47635">MTHRTISEWGKVAVGDGGYTRQEANLLLAAARTHPSGGREGTRILADHHRHLTARQVVGVLAAGDSTLEILPKVDPASPAEDSPTVRRRLLHMLDVALELQLSTGQDANLARQDETLLDVLIRLFADDLLAEVRRGLPRQYAPYAEDLPALRGRLDITRQFTVHAVRPDRLASKFDVLDPDTPLMRIMKACVLALLRYARVSETQRKLAELRFVLADIPDAAPRALPWAQVRLDRSNIHWKRLYELAALFLRRNWQGTSHDAVSNSGITLLFPMNDLFEAYIAAQLRRALVGTGMNVTAQGGLRYCLGEWHAGQESRGTHFQTKPDIIVRNADREIAAIVDTKWKKLAWEATDRRVGVGQADVYQVMAYARVYRCDRLMLLFPATPGEGSGTQRRFGIAGGKEQIDIATIDVTGSSVAADLRQFFVPA</sequence>
<organism evidence="1 2">
    <name type="scientific">Devosia rhizoryzae</name>
    <dbReference type="NCBI Taxonomy" id="2774137"/>
    <lineage>
        <taxon>Bacteria</taxon>
        <taxon>Pseudomonadati</taxon>
        <taxon>Pseudomonadota</taxon>
        <taxon>Alphaproteobacteria</taxon>
        <taxon>Hyphomicrobiales</taxon>
        <taxon>Devosiaceae</taxon>
        <taxon>Devosia</taxon>
    </lineage>
</organism>
<reference evidence="1 2" key="1">
    <citation type="submission" date="2021-01" db="EMBL/GenBank/DDBJ databases">
        <title>Genome seq and assembly of Devosia sp. LEGU1.</title>
        <authorList>
            <person name="Chhetri G."/>
        </authorList>
    </citation>
    <scope>NUCLEOTIDE SEQUENCE [LARGE SCALE GENOMIC DNA]</scope>
    <source>
        <strain evidence="1 2">LEGU1</strain>
    </source>
</reference>
<name>A0ABX7CA71_9HYPH</name>
<protein>
    <submittedName>
        <fullName evidence="1">Calmodulin-binding protein</fullName>
    </submittedName>
</protein>
<dbReference type="EMBL" id="CP068046">
    <property type="protein sequence ID" value="QQR40678.1"/>
    <property type="molecule type" value="Genomic_DNA"/>
</dbReference>
<dbReference type="Pfam" id="PF10117">
    <property type="entry name" value="McrBC"/>
    <property type="match status" value="1"/>
</dbReference>
<dbReference type="InterPro" id="IPR019292">
    <property type="entry name" value="McrC"/>
</dbReference>